<evidence type="ECO:0000313" key="1">
    <source>
        <dbReference type="EMBL" id="VAH56502.1"/>
    </source>
</evidence>
<name>A0A9R0R9M9_TRITD</name>
<dbReference type="InterPro" id="IPR036561">
    <property type="entry name" value="MAM33_sf"/>
</dbReference>
<reference evidence="1 2" key="1">
    <citation type="submission" date="2017-09" db="EMBL/GenBank/DDBJ databases">
        <authorList>
            <consortium name="International Durum Wheat Genome Sequencing Consortium (IDWGSC)"/>
            <person name="Milanesi L."/>
        </authorList>
    </citation>
    <scope>NUCLEOTIDE SEQUENCE [LARGE SCALE GENOMIC DNA]</scope>
    <source>
        <strain evidence="2">cv. Svevo</strain>
    </source>
</reference>
<dbReference type="OMA" id="SHYHDNG"/>
<accession>A0A9R0R9M9</accession>
<dbReference type="Gene3D" id="3.10.280.10">
    <property type="entry name" value="Mitochondrial glycoprotein"/>
    <property type="match status" value="1"/>
</dbReference>
<sequence length="212" mass="23547">MALLKAALDLDSIAAETGSSASAAAQHSLRAAADSLGASTFDDHLVRDIDSTIKSSTRPTKMQEAEGFFPFKIVRENRLLSSSSTLDITLGRTFEGEQIEIRAYTLGSHYHDNGIISLNVTVSKSNGSDLLFSCSAYADYITIDSMKMKGQLESHNGFDKLDKNLQKSFYKYLELRGITPTMAKLLHEYKRDSGPRTQHLWLNKLSDFIKKD</sequence>
<dbReference type="InterPro" id="IPR003428">
    <property type="entry name" value="MAM33"/>
</dbReference>
<gene>
    <name evidence="1" type="ORF">TRITD_3Av1G016490</name>
</gene>
<dbReference type="GO" id="GO:0005759">
    <property type="term" value="C:mitochondrial matrix"/>
    <property type="evidence" value="ECO:0007669"/>
    <property type="project" value="InterPro"/>
</dbReference>
<organism evidence="1 2">
    <name type="scientific">Triticum turgidum subsp. durum</name>
    <name type="common">Durum wheat</name>
    <name type="synonym">Triticum durum</name>
    <dbReference type="NCBI Taxonomy" id="4567"/>
    <lineage>
        <taxon>Eukaryota</taxon>
        <taxon>Viridiplantae</taxon>
        <taxon>Streptophyta</taxon>
        <taxon>Embryophyta</taxon>
        <taxon>Tracheophyta</taxon>
        <taxon>Spermatophyta</taxon>
        <taxon>Magnoliopsida</taxon>
        <taxon>Liliopsida</taxon>
        <taxon>Poales</taxon>
        <taxon>Poaceae</taxon>
        <taxon>BOP clade</taxon>
        <taxon>Pooideae</taxon>
        <taxon>Triticodae</taxon>
        <taxon>Triticeae</taxon>
        <taxon>Triticinae</taxon>
        <taxon>Triticum</taxon>
    </lineage>
</organism>
<dbReference type="PANTHER" id="PTHR10826:SF41">
    <property type="entry name" value="MITOCHONDRIAL GLYCOPROTEIN FAMILY PROTEIN"/>
    <property type="match status" value="1"/>
</dbReference>
<evidence type="ECO:0000313" key="2">
    <source>
        <dbReference type="Proteomes" id="UP000324705"/>
    </source>
</evidence>
<dbReference type="AlphaFoldDB" id="A0A9R0R9M9"/>
<dbReference type="PANTHER" id="PTHR10826">
    <property type="entry name" value="COMPLEMENT COMPONENT 1"/>
    <property type="match status" value="1"/>
</dbReference>
<protein>
    <submittedName>
        <fullName evidence="1">Uncharacterized protein</fullName>
    </submittedName>
</protein>
<proteinExistence type="predicted"/>
<dbReference type="Proteomes" id="UP000324705">
    <property type="component" value="Chromosome 3A"/>
</dbReference>
<keyword evidence="2" id="KW-1185">Reference proteome</keyword>
<dbReference type="Pfam" id="PF02330">
    <property type="entry name" value="MAM33"/>
    <property type="match status" value="1"/>
</dbReference>
<dbReference type="EMBL" id="LT934115">
    <property type="protein sequence ID" value="VAH56502.1"/>
    <property type="molecule type" value="Genomic_DNA"/>
</dbReference>
<dbReference type="SUPFAM" id="SSF54529">
    <property type="entry name" value="Mitochondrial glycoprotein MAM33-like"/>
    <property type="match status" value="1"/>
</dbReference>
<dbReference type="Gramene" id="TRITD3Av1G016490.1">
    <property type="protein sequence ID" value="TRITD3Av1G016490.1"/>
    <property type="gene ID" value="TRITD3Av1G016490"/>
</dbReference>